<dbReference type="KEGG" id="ptc:phytr_12230"/>
<dbReference type="GO" id="GO:0002949">
    <property type="term" value="P:tRNA threonylcarbamoyladenosine modification"/>
    <property type="evidence" value="ECO:0007669"/>
    <property type="project" value="InterPro"/>
</dbReference>
<keyword evidence="12" id="KW-1185">Reference proteome</keyword>
<dbReference type="PANTHER" id="PTHR33540:SF2">
    <property type="entry name" value="TRNA THREONYLCARBAMOYLADENOSINE BIOSYNTHESIS PROTEIN TSAE"/>
    <property type="match status" value="1"/>
</dbReference>
<evidence type="ECO:0000256" key="8">
    <source>
        <dbReference type="ARBA" id="ARBA00022840"/>
    </source>
</evidence>
<dbReference type="Gene3D" id="3.40.50.300">
    <property type="entry name" value="P-loop containing nucleotide triphosphate hydrolases"/>
    <property type="match status" value="1"/>
</dbReference>
<dbReference type="Pfam" id="PF02367">
    <property type="entry name" value="TsaE"/>
    <property type="match status" value="1"/>
</dbReference>
<evidence type="ECO:0000256" key="5">
    <source>
        <dbReference type="ARBA" id="ARBA00022694"/>
    </source>
</evidence>
<dbReference type="InterPro" id="IPR027417">
    <property type="entry name" value="P-loop_NTPase"/>
</dbReference>
<protein>
    <recommendedName>
        <fullName evidence="3">tRNA threonylcarbamoyladenosine biosynthesis protein TsaE</fullName>
    </recommendedName>
    <alternativeName>
        <fullName evidence="10">t(6)A37 threonylcarbamoyladenosine biosynthesis protein TsaE</fullName>
    </alternativeName>
</protein>
<dbReference type="OrthoDB" id="9800307at2"/>
<dbReference type="InterPro" id="IPR003442">
    <property type="entry name" value="T6A_TsaE"/>
</dbReference>
<keyword evidence="9" id="KW-0460">Magnesium</keyword>
<keyword evidence="8" id="KW-0067">ATP-binding</keyword>
<name>A0A2P1PA58_9RICK</name>
<keyword evidence="7" id="KW-0547">Nucleotide-binding</keyword>
<keyword evidence="6" id="KW-0479">Metal-binding</keyword>
<dbReference type="NCBIfam" id="TIGR00150">
    <property type="entry name" value="T6A_YjeE"/>
    <property type="match status" value="1"/>
</dbReference>
<dbReference type="GO" id="GO:0046872">
    <property type="term" value="F:metal ion binding"/>
    <property type="evidence" value="ECO:0007669"/>
    <property type="project" value="UniProtKB-KW"/>
</dbReference>
<comment type="similarity">
    <text evidence="2">Belongs to the TsaE family.</text>
</comment>
<evidence type="ECO:0000256" key="3">
    <source>
        <dbReference type="ARBA" id="ARBA00019010"/>
    </source>
</evidence>
<comment type="subcellular location">
    <subcellularLocation>
        <location evidence="1">Cytoplasm</location>
    </subcellularLocation>
</comment>
<organism evidence="11 12">
    <name type="scientific">Candidatus Phycorickettsia trachydisci</name>
    <dbReference type="NCBI Taxonomy" id="2115978"/>
    <lineage>
        <taxon>Bacteria</taxon>
        <taxon>Pseudomonadati</taxon>
        <taxon>Pseudomonadota</taxon>
        <taxon>Alphaproteobacteria</taxon>
        <taxon>Rickettsiales</taxon>
        <taxon>Rickettsiaceae</taxon>
        <taxon>Candidatus Phycorickettsia</taxon>
    </lineage>
</organism>
<dbReference type="GO" id="GO:0005737">
    <property type="term" value="C:cytoplasm"/>
    <property type="evidence" value="ECO:0007669"/>
    <property type="project" value="UniProtKB-SubCell"/>
</dbReference>
<dbReference type="Proteomes" id="UP000241762">
    <property type="component" value="Chromosome"/>
</dbReference>
<evidence type="ECO:0000313" key="12">
    <source>
        <dbReference type="Proteomes" id="UP000241762"/>
    </source>
</evidence>
<evidence type="ECO:0000313" key="11">
    <source>
        <dbReference type="EMBL" id="AVP88148.1"/>
    </source>
</evidence>
<reference evidence="11 12" key="1">
    <citation type="submission" date="2018-03" db="EMBL/GenBank/DDBJ databases">
        <title>A gene transfer event suggests a long-term partnership between eustigmatophyte algae and a novel lineage of endosymbiotic bacteria.</title>
        <authorList>
            <person name="Yurchenko T."/>
            <person name="Sevcikova T."/>
            <person name="Pribyl P."/>
            <person name="El Karkouri K."/>
            <person name="Klimes V."/>
            <person name="Amaral R."/>
            <person name="Zbrankova V."/>
            <person name="Kim E."/>
            <person name="Raoult D."/>
            <person name="Santos L.M.A."/>
            <person name="Elias M."/>
        </authorList>
    </citation>
    <scope>NUCLEOTIDE SEQUENCE [LARGE SCALE GENOMIC DNA]</scope>
    <source>
        <strain evidence="11">CCALA 838</strain>
    </source>
</reference>
<keyword evidence="5" id="KW-0819">tRNA processing</keyword>
<evidence type="ECO:0000256" key="7">
    <source>
        <dbReference type="ARBA" id="ARBA00022741"/>
    </source>
</evidence>
<sequence>MEYLSTSLQETKKIAKHIFEELLIKRRVAFYGDLGSGKTTLCRYIIQAACNDPEMIVASPTFSFVNSYPTPFGHIHHYDLYRAKSPIEFYEIGLLDALNRNQLCLIEWPGLLEIYFQTCNVTRVTVSYKDKNTRLISIS</sequence>
<gene>
    <name evidence="11" type="ORF">phytr_12230</name>
</gene>
<dbReference type="GO" id="GO:0005524">
    <property type="term" value="F:ATP binding"/>
    <property type="evidence" value="ECO:0007669"/>
    <property type="project" value="UniProtKB-KW"/>
</dbReference>
<proteinExistence type="inferred from homology"/>
<evidence type="ECO:0000256" key="2">
    <source>
        <dbReference type="ARBA" id="ARBA00007599"/>
    </source>
</evidence>
<dbReference type="PANTHER" id="PTHR33540">
    <property type="entry name" value="TRNA THREONYLCARBAMOYLADENOSINE BIOSYNTHESIS PROTEIN TSAE"/>
    <property type="match status" value="1"/>
</dbReference>
<dbReference type="AlphaFoldDB" id="A0A2P1PA58"/>
<evidence type="ECO:0000256" key="6">
    <source>
        <dbReference type="ARBA" id="ARBA00022723"/>
    </source>
</evidence>
<accession>A0A2P1PA58</accession>
<evidence type="ECO:0000256" key="10">
    <source>
        <dbReference type="ARBA" id="ARBA00032441"/>
    </source>
</evidence>
<dbReference type="EMBL" id="CP027845">
    <property type="protein sequence ID" value="AVP88148.1"/>
    <property type="molecule type" value="Genomic_DNA"/>
</dbReference>
<evidence type="ECO:0000256" key="4">
    <source>
        <dbReference type="ARBA" id="ARBA00022490"/>
    </source>
</evidence>
<evidence type="ECO:0000256" key="1">
    <source>
        <dbReference type="ARBA" id="ARBA00004496"/>
    </source>
</evidence>
<evidence type="ECO:0000256" key="9">
    <source>
        <dbReference type="ARBA" id="ARBA00022842"/>
    </source>
</evidence>
<dbReference type="SUPFAM" id="SSF52540">
    <property type="entry name" value="P-loop containing nucleoside triphosphate hydrolases"/>
    <property type="match status" value="1"/>
</dbReference>
<dbReference type="RefSeq" id="WP_106874961.1">
    <property type="nucleotide sequence ID" value="NZ_CP027845.1"/>
</dbReference>
<keyword evidence="4" id="KW-0963">Cytoplasm</keyword>